<dbReference type="EMBL" id="FUYP01000012">
    <property type="protein sequence ID" value="SKB66061.1"/>
    <property type="molecule type" value="Genomic_DNA"/>
</dbReference>
<accession>A0A1T5D394</accession>
<reference evidence="2" key="1">
    <citation type="submission" date="2017-02" db="EMBL/GenBank/DDBJ databases">
        <authorList>
            <person name="Varghese N."/>
            <person name="Submissions S."/>
        </authorList>
    </citation>
    <scope>NUCLEOTIDE SEQUENCE [LARGE SCALE GENOMIC DNA]</scope>
    <source>
        <strain evidence="2">R11H</strain>
    </source>
</reference>
<dbReference type="InterPro" id="IPR021955">
    <property type="entry name" value="DUF3572"/>
</dbReference>
<dbReference type="Proteomes" id="UP000190044">
    <property type="component" value="Unassembled WGS sequence"/>
</dbReference>
<sequence>MPRGEGIFRVNEGDEALALHALGWILSDERRADRLLEMTGLDPSTLRAFLDDRATLSAILGFLTAYEPDLVACAAALDIKPEALAGAARRLEDLKGQQP</sequence>
<protein>
    <recommendedName>
        <fullName evidence="3">DUF3572 domain-containing protein</fullName>
    </recommendedName>
</protein>
<gene>
    <name evidence="1" type="ORF">SAMN06295937_1012111</name>
</gene>
<evidence type="ECO:0000313" key="2">
    <source>
        <dbReference type="Proteomes" id="UP000190044"/>
    </source>
</evidence>
<name>A0A1T5D394_9SPHN</name>
<proteinExistence type="predicted"/>
<keyword evidence="2" id="KW-1185">Reference proteome</keyword>
<dbReference type="Pfam" id="PF12096">
    <property type="entry name" value="DUF3572"/>
    <property type="match status" value="1"/>
</dbReference>
<evidence type="ECO:0000313" key="1">
    <source>
        <dbReference type="EMBL" id="SKB66061.1"/>
    </source>
</evidence>
<organism evidence="1 2">
    <name type="scientific">Sphingopyxis flava</name>
    <dbReference type="NCBI Taxonomy" id="1507287"/>
    <lineage>
        <taxon>Bacteria</taxon>
        <taxon>Pseudomonadati</taxon>
        <taxon>Pseudomonadota</taxon>
        <taxon>Alphaproteobacteria</taxon>
        <taxon>Sphingomonadales</taxon>
        <taxon>Sphingomonadaceae</taxon>
        <taxon>Sphingopyxis</taxon>
    </lineage>
</organism>
<dbReference type="AlphaFoldDB" id="A0A1T5D394"/>
<evidence type="ECO:0008006" key="3">
    <source>
        <dbReference type="Google" id="ProtNLM"/>
    </source>
</evidence>